<dbReference type="Proteomes" id="UP001230188">
    <property type="component" value="Unassembled WGS sequence"/>
</dbReference>
<dbReference type="Pfam" id="PF17958">
    <property type="entry name" value="EF-hand_13"/>
    <property type="match status" value="1"/>
</dbReference>
<dbReference type="Gene3D" id="1.10.238.10">
    <property type="entry name" value="EF-hand"/>
    <property type="match status" value="1"/>
</dbReference>
<evidence type="ECO:0000256" key="1">
    <source>
        <dbReference type="ARBA" id="ARBA00022723"/>
    </source>
</evidence>
<evidence type="ECO:0000256" key="2">
    <source>
        <dbReference type="SAM" id="MobiDB-lite"/>
    </source>
</evidence>
<name>A0AAD7XTT3_9STRA</name>
<dbReference type="EMBL" id="JAQMWT010000044">
    <property type="protein sequence ID" value="KAJ8612656.1"/>
    <property type="molecule type" value="Genomic_DNA"/>
</dbReference>
<feature type="compositionally biased region" description="Low complexity" evidence="2">
    <location>
        <begin position="453"/>
        <end position="462"/>
    </location>
</feature>
<protein>
    <recommendedName>
        <fullName evidence="3">EF-hand domain-containing protein</fullName>
    </recommendedName>
</protein>
<organism evidence="4 5">
    <name type="scientific">Chrysophaeum taylorii</name>
    <dbReference type="NCBI Taxonomy" id="2483200"/>
    <lineage>
        <taxon>Eukaryota</taxon>
        <taxon>Sar</taxon>
        <taxon>Stramenopiles</taxon>
        <taxon>Ochrophyta</taxon>
        <taxon>Pelagophyceae</taxon>
        <taxon>Pelagomonadales</taxon>
        <taxon>Pelagomonadaceae</taxon>
        <taxon>Chrysophaeum</taxon>
    </lineage>
</organism>
<gene>
    <name evidence="4" type="ORF">CTAYLR_002106</name>
</gene>
<feature type="domain" description="EF-hand" evidence="3">
    <location>
        <begin position="322"/>
        <end position="357"/>
    </location>
</feature>
<evidence type="ECO:0000259" key="3">
    <source>
        <dbReference type="PROSITE" id="PS50222"/>
    </source>
</evidence>
<evidence type="ECO:0000313" key="5">
    <source>
        <dbReference type="Proteomes" id="UP001230188"/>
    </source>
</evidence>
<keyword evidence="1" id="KW-0479">Metal-binding</keyword>
<sequence>MTTTSCCKSSSSIASRYVDELFGKWLGREDAPMQVEEWQKGTATDFLEARSYLLKQRPTISPVHPRKPLPRLRRRSASVCDDEELVARWRAALCISGEDEGLELASFAPLASEFCELPVVAGPLIFLKLAKKNNGRFVCLGDFLDFWRDLKKLKKKSHRLFEIIVSKSRGISREDLDPLLKYVVSTHPGLAFLEEHLEFQLKYSQTVVTRIFYRINLSRTGFVSRRELAKANPCLVEALFRLESTDDVNAEVSYFSYEHFYVLYCCFWDLDSDKDGKLHRLDVLKYGGHRLSRAIVDRIFSFKDHLSYPDFVYFMLSEEDKTTEASLRYWFDAVDLDGDGIISKHDARHFYDIQAQRMECLGHEVVPLDDVLCQMADLLEVKTLRLSITHFLDKIRVSGVFFDALFSLDKFVAFEQRDPFAERLKRDDPFDTDWDRFAAAEYARLADDDDDPAASAAASASAEGETNYGGISS</sequence>
<dbReference type="PANTHER" id="PTHR14095:SF0">
    <property type="entry name" value="MIP22305P"/>
    <property type="match status" value="1"/>
</dbReference>
<keyword evidence="5" id="KW-1185">Reference proteome</keyword>
<dbReference type="GO" id="GO:0019888">
    <property type="term" value="F:protein phosphatase regulator activity"/>
    <property type="evidence" value="ECO:0007669"/>
    <property type="project" value="TreeGrafter"/>
</dbReference>
<dbReference type="Pfam" id="PF13499">
    <property type="entry name" value="EF-hand_7"/>
    <property type="match status" value="1"/>
</dbReference>
<accession>A0AAD7XTT3</accession>
<dbReference type="GO" id="GO:0005509">
    <property type="term" value="F:calcium ion binding"/>
    <property type="evidence" value="ECO:0007669"/>
    <property type="project" value="InterPro"/>
</dbReference>
<dbReference type="Gene3D" id="1.10.238.220">
    <property type="match status" value="1"/>
</dbReference>
<dbReference type="GO" id="GO:0000159">
    <property type="term" value="C:protein phosphatase type 2A complex"/>
    <property type="evidence" value="ECO:0007669"/>
    <property type="project" value="TreeGrafter"/>
</dbReference>
<dbReference type="PANTHER" id="PTHR14095">
    <property type="entry name" value="PHOSPHATASE 2A REGULATORY SUBUNIT-RELATED"/>
    <property type="match status" value="1"/>
</dbReference>
<evidence type="ECO:0000313" key="4">
    <source>
        <dbReference type="EMBL" id="KAJ8612656.1"/>
    </source>
</evidence>
<dbReference type="PROSITE" id="PS50222">
    <property type="entry name" value="EF_HAND_2"/>
    <property type="match status" value="1"/>
</dbReference>
<comment type="caution">
    <text evidence="4">The sequence shown here is derived from an EMBL/GenBank/DDBJ whole genome shotgun (WGS) entry which is preliminary data.</text>
</comment>
<reference evidence="4" key="1">
    <citation type="submission" date="2023-01" db="EMBL/GenBank/DDBJ databases">
        <title>Metagenome sequencing of chrysophaentin producing Chrysophaeum taylorii.</title>
        <authorList>
            <person name="Davison J."/>
            <person name="Bewley C."/>
        </authorList>
    </citation>
    <scope>NUCLEOTIDE SEQUENCE</scope>
    <source>
        <strain evidence="4">NIES-1699</strain>
    </source>
</reference>
<dbReference type="InterPro" id="IPR011992">
    <property type="entry name" value="EF-hand-dom_pair"/>
</dbReference>
<dbReference type="InterPro" id="IPR041534">
    <property type="entry name" value="EF-hand_13"/>
</dbReference>
<dbReference type="AlphaFoldDB" id="A0AAD7XTT3"/>
<proteinExistence type="predicted"/>
<dbReference type="SUPFAM" id="SSF47473">
    <property type="entry name" value="EF-hand"/>
    <property type="match status" value="2"/>
</dbReference>
<feature type="region of interest" description="Disordered" evidence="2">
    <location>
        <begin position="448"/>
        <end position="473"/>
    </location>
</feature>
<dbReference type="InterPro" id="IPR002048">
    <property type="entry name" value="EF_hand_dom"/>
</dbReference>